<gene>
    <name evidence="11" type="primary">fliL</name>
    <name evidence="11" type="ORF">HDIA_2673</name>
</gene>
<keyword evidence="11" id="KW-0969">Cilium</keyword>
<evidence type="ECO:0000256" key="10">
    <source>
        <dbReference type="RuleBase" id="RU364125"/>
    </source>
</evidence>
<keyword evidence="11" id="KW-0966">Cell projection</keyword>
<sequence length="166" mass="18077">MTDAAAADGAAEENGGAGKKKKLIMIGGAAAVLLIGGGAGAYFMLSGGSEPMPEEQAADVEQVKPVFYYDLPEMTVNLTNGNSQRSSFIKIQVSLEVPEQAMIAKIEPNLPRVLDAFQVYLRELRVTDLQGSAGMFRMKEELQRRINRAVYPARIDDVLFKNILIQ</sequence>
<name>A0A2C9D7A9_9HYPH</name>
<dbReference type="RefSeq" id="WP_099556624.1">
    <property type="nucleotide sequence ID" value="NZ_LT960614.1"/>
</dbReference>
<dbReference type="OrthoDB" id="7304620at2"/>
<dbReference type="GO" id="GO:0071978">
    <property type="term" value="P:bacterial-type flagellum-dependent swarming motility"/>
    <property type="evidence" value="ECO:0007669"/>
    <property type="project" value="TreeGrafter"/>
</dbReference>
<evidence type="ECO:0000256" key="9">
    <source>
        <dbReference type="ARBA" id="ARBA00023136"/>
    </source>
</evidence>
<keyword evidence="12" id="KW-1185">Reference proteome</keyword>
<evidence type="ECO:0000256" key="4">
    <source>
        <dbReference type="ARBA" id="ARBA00022475"/>
    </source>
</evidence>
<feature type="transmembrane region" description="Helical" evidence="10">
    <location>
        <begin position="23"/>
        <end position="45"/>
    </location>
</feature>
<keyword evidence="10" id="KW-0997">Cell inner membrane</keyword>
<comment type="similarity">
    <text evidence="3 10">Belongs to the FliL family.</text>
</comment>
<comment type="subcellular location">
    <subcellularLocation>
        <location evidence="10">Cell inner membrane</location>
    </subcellularLocation>
    <subcellularLocation>
        <location evidence="2">Cell membrane</location>
        <topology evidence="2">Single-pass membrane protein</topology>
    </subcellularLocation>
</comment>
<protein>
    <recommendedName>
        <fullName evidence="10">Flagellar protein FliL</fullName>
    </recommendedName>
</protein>
<evidence type="ECO:0000256" key="8">
    <source>
        <dbReference type="ARBA" id="ARBA00022989"/>
    </source>
</evidence>
<keyword evidence="6 10" id="KW-0812">Transmembrane</keyword>
<dbReference type="EMBL" id="LT960614">
    <property type="protein sequence ID" value="SON56214.1"/>
    <property type="molecule type" value="Genomic_DNA"/>
</dbReference>
<dbReference type="KEGG" id="hdi:HDIA_2673"/>
<dbReference type="Proteomes" id="UP000223606">
    <property type="component" value="Chromosome 1"/>
</dbReference>
<evidence type="ECO:0000256" key="7">
    <source>
        <dbReference type="ARBA" id="ARBA00022779"/>
    </source>
</evidence>
<keyword evidence="7 10" id="KW-0283">Flagellar rotation</keyword>
<proteinExistence type="inferred from homology"/>
<keyword evidence="8 10" id="KW-1133">Transmembrane helix</keyword>
<keyword evidence="9 10" id="KW-0472">Membrane</keyword>
<keyword evidence="11" id="KW-0282">Flagellum</keyword>
<dbReference type="GO" id="GO:0009425">
    <property type="term" value="C:bacterial-type flagellum basal body"/>
    <property type="evidence" value="ECO:0007669"/>
    <property type="project" value="InterPro"/>
</dbReference>
<evidence type="ECO:0000313" key="11">
    <source>
        <dbReference type="EMBL" id="SON56214.1"/>
    </source>
</evidence>
<evidence type="ECO:0000313" key="12">
    <source>
        <dbReference type="Proteomes" id="UP000223606"/>
    </source>
</evidence>
<evidence type="ECO:0000256" key="3">
    <source>
        <dbReference type="ARBA" id="ARBA00008281"/>
    </source>
</evidence>
<dbReference type="Pfam" id="PF03748">
    <property type="entry name" value="FliL"/>
    <property type="match status" value="1"/>
</dbReference>
<evidence type="ECO:0000256" key="6">
    <source>
        <dbReference type="ARBA" id="ARBA00022692"/>
    </source>
</evidence>
<keyword evidence="5 10" id="KW-0145">Chemotaxis</keyword>
<dbReference type="PANTHER" id="PTHR35091:SF2">
    <property type="entry name" value="FLAGELLAR PROTEIN FLIL"/>
    <property type="match status" value="1"/>
</dbReference>
<keyword evidence="4" id="KW-1003">Cell membrane</keyword>
<evidence type="ECO:0000256" key="5">
    <source>
        <dbReference type="ARBA" id="ARBA00022500"/>
    </source>
</evidence>
<evidence type="ECO:0000256" key="2">
    <source>
        <dbReference type="ARBA" id="ARBA00004162"/>
    </source>
</evidence>
<reference evidence="12" key="1">
    <citation type="submission" date="2017-09" db="EMBL/GenBank/DDBJ databases">
        <title>Genome sequence of Nannocystis excedens DSM 71.</title>
        <authorList>
            <person name="Blom J."/>
        </authorList>
    </citation>
    <scope>NUCLEOTIDE SEQUENCE [LARGE SCALE GENOMIC DNA]</scope>
    <source>
        <strain evidence="12">type strain: E19</strain>
    </source>
</reference>
<dbReference type="GO" id="GO:0006935">
    <property type="term" value="P:chemotaxis"/>
    <property type="evidence" value="ECO:0007669"/>
    <property type="project" value="UniProtKB-KW"/>
</dbReference>
<dbReference type="InterPro" id="IPR005503">
    <property type="entry name" value="FliL"/>
</dbReference>
<organism evidence="11 12">
    <name type="scientific">Hartmannibacter diazotrophicus</name>
    <dbReference type="NCBI Taxonomy" id="1482074"/>
    <lineage>
        <taxon>Bacteria</taxon>
        <taxon>Pseudomonadati</taxon>
        <taxon>Pseudomonadota</taxon>
        <taxon>Alphaproteobacteria</taxon>
        <taxon>Hyphomicrobiales</taxon>
        <taxon>Pleomorphomonadaceae</taxon>
        <taxon>Hartmannibacter</taxon>
    </lineage>
</organism>
<dbReference type="AlphaFoldDB" id="A0A2C9D7A9"/>
<dbReference type="PANTHER" id="PTHR35091">
    <property type="entry name" value="FLAGELLAR PROTEIN FLIL"/>
    <property type="match status" value="1"/>
</dbReference>
<evidence type="ECO:0000256" key="1">
    <source>
        <dbReference type="ARBA" id="ARBA00002254"/>
    </source>
</evidence>
<comment type="function">
    <text evidence="1 10">Controls the rotational direction of flagella during chemotaxis.</text>
</comment>
<accession>A0A2C9D7A9</accession>
<dbReference type="GO" id="GO:0005886">
    <property type="term" value="C:plasma membrane"/>
    <property type="evidence" value="ECO:0007669"/>
    <property type="project" value="UniProtKB-SubCell"/>
</dbReference>